<feature type="region of interest" description="Disordered" evidence="14">
    <location>
        <begin position="1"/>
        <end position="64"/>
    </location>
</feature>
<comment type="cofactor">
    <cofactor evidence="1 11">
        <name>Ca(2+)</name>
        <dbReference type="ChEBI" id="CHEBI:29108"/>
    </cofactor>
</comment>
<evidence type="ECO:0000256" key="12">
    <source>
        <dbReference type="PIRSR" id="PIRSR601382-3"/>
    </source>
</evidence>
<sequence length="663" mass="74871">MTSSSSEDENIFEDCEKTEPGLASTSSSASPNITSAMWRPNTERRPLPMYKDKPEKTTRRESPSVRKIRKTVGFIVFFTGILYLVYNIGKATAPLPGRGRTYKDILSWGSKPKEPETWPEKQQAVKNAFIDSWNGYKKYAWGKDVYRPVSKTGVNMGPKPLGWIIVDSLDTLHIMGLKDQLKEARTWVHKDLDYNMDYEVNTFETTIRMLGGMLSAHYLTKDDMYLDKAADLGNRLLGAFDSISGIPYSSVNLHSSKGKKSHTDLGAASTAEAATLQLEFKYLAKLTGESLYWEKVEKILSIMDANKVRSGLVPIYIQPDTGQFSSRVIRLGSRGDSYYEYLIKQYLQTNEEEPIYKEMYDESVQGIKDHLIKQSTPNKLTFIGELNTGVGGKLSTKMDHLVCFAGGMLAIGATNGLPLDDARRKGFWSTVREADIQLAMELTHTCYEMYSQTQTGLAPEIVYFNTDKDSTSDFTIKRNDGHNLQRPETVESLFILWRLTKNPIYREWGWNIFKSFEHWTKLQGDAGYASINDVRNTPPAFRNNMESFWLSETLKYLYLLFDDSDELLPLTDVVFNTEAHPFPKFSMDPLFKTGWSRSKKATAPTPGNAAADEPLQKPIDQTDKKPKPISKDDRKEASNAEARAEDIPVRQVGAADTAPSISE</sequence>
<comment type="similarity">
    <text evidence="3 13">Belongs to the glycosyl hydrolase 47 family.</text>
</comment>
<comment type="pathway">
    <text evidence="2">Protein modification; protein glycosylation.</text>
</comment>
<feature type="region of interest" description="Disordered" evidence="14">
    <location>
        <begin position="597"/>
        <end position="663"/>
    </location>
</feature>
<dbReference type="AlphaFoldDB" id="A0A167E5K1"/>
<evidence type="ECO:0000256" key="9">
    <source>
        <dbReference type="ARBA" id="ARBA00048605"/>
    </source>
</evidence>
<evidence type="ECO:0000256" key="8">
    <source>
        <dbReference type="ARBA" id="ARBA00047669"/>
    </source>
</evidence>
<dbReference type="EC" id="3.2.1.-" evidence="13"/>
<gene>
    <name evidence="16" type="primary">MNS1</name>
    <name evidence="16" type="ORF">AWJ20_4611</name>
</gene>
<dbReference type="GO" id="GO:0036503">
    <property type="term" value="P:ERAD pathway"/>
    <property type="evidence" value="ECO:0007669"/>
    <property type="project" value="UniProtKB-ARBA"/>
</dbReference>
<dbReference type="Pfam" id="PF01532">
    <property type="entry name" value="Glyco_hydro_47"/>
    <property type="match status" value="1"/>
</dbReference>
<feature type="active site" evidence="10">
    <location>
        <position position="336"/>
    </location>
</feature>
<feature type="compositionally biased region" description="Low complexity" evidence="14">
    <location>
        <begin position="23"/>
        <end position="36"/>
    </location>
</feature>
<dbReference type="SUPFAM" id="SSF48225">
    <property type="entry name" value="Seven-hairpin glycosidases"/>
    <property type="match status" value="1"/>
</dbReference>
<organism evidence="16 17">
    <name type="scientific">Sugiyamaella lignohabitans</name>
    <dbReference type="NCBI Taxonomy" id="796027"/>
    <lineage>
        <taxon>Eukaryota</taxon>
        <taxon>Fungi</taxon>
        <taxon>Dikarya</taxon>
        <taxon>Ascomycota</taxon>
        <taxon>Saccharomycotina</taxon>
        <taxon>Dipodascomycetes</taxon>
        <taxon>Dipodascales</taxon>
        <taxon>Trichomonascaceae</taxon>
        <taxon>Sugiyamaella</taxon>
    </lineage>
</organism>
<dbReference type="PANTHER" id="PTHR11742">
    <property type="entry name" value="MANNOSYL-OLIGOSACCHARIDE ALPHA-1,2-MANNOSIDASE-RELATED"/>
    <property type="match status" value="1"/>
</dbReference>
<dbReference type="InterPro" id="IPR001382">
    <property type="entry name" value="Glyco_hydro_47"/>
</dbReference>
<feature type="active site" evidence="10">
    <location>
        <position position="488"/>
    </location>
</feature>
<evidence type="ECO:0000256" key="4">
    <source>
        <dbReference type="ARBA" id="ARBA00022723"/>
    </source>
</evidence>
<keyword evidence="5 13" id="KW-0378">Hydrolase</keyword>
<keyword evidence="7 12" id="KW-1015">Disulfide bond</keyword>
<evidence type="ECO:0000256" key="2">
    <source>
        <dbReference type="ARBA" id="ARBA00004922"/>
    </source>
</evidence>
<protein>
    <recommendedName>
        <fullName evidence="13">alpha-1,2-Mannosidase</fullName>
        <ecNumber evidence="13">3.2.1.-</ecNumber>
    </recommendedName>
</protein>
<accession>A0A167E5K1</accession>
<keyword evidence="15" id="KW-0472">Membrane</keyword>
<evidence type="ECO:0000256" key="5">
    <source>
        <dbReference type="ARBA" id="ARBA00022801"/>
    </source>
</evidence>
<dbReference type="GO" id="GO:0004571">
    <property type="term" value="F:mannosyl-oligosaccharide 1,2-alpha-mannosidase activity"/>
    <property type="evidence" value="ECO:0007669"/>
    <property type="project" value="UniProtKB-EC"/>
</dbReference>
<dbReference type="InterPro" id="IPR050749">
    <property type="entry name" value="Glycosyl_Hydrolase_47"/>
</dbReference>
<feature type="active site" description="Proton donor" evidence="10">
    <location>
        <position position="460"/>
    </location>
</feature>
<evidence type="ECO:0000256" key="1">
    <source>
        <dbReference type="ARBA" id="ARBA00001913"/>
    </source>
</evidence>
<dbReference type="OrthoDB" id="8118055at2759"/>
<feature type="compositionally biased region" description="Acidic residues" evidence="14">
    <location>
        <begin position="1"/>
        <end position="13"/>
    </location>
</feature>
<dbReference type="Proteomes" id="UP000189580">
    <property type="component" value="Chromosome d"/>
</dbReference>
<dbReference type="GO" id="GO:0005783">
    <property type="term" value="C:endoplasmic reticulum"/>
    <property type="evidence" value="ECO:0007669"/>
    <property type="project" value="TreeGrafter"/>
</dbReference>
<feature type="disulfide bond" evidence="12">
    <location>
        <begin position="403"/>
        <end position="446"/>
    </location>
</feature>
<keyword evidence="4 11" id="KW-0479">Metal-binding</keyword>
<feature type="active site" description="Proton donor" evidence="10">
    <location>
        <position position="204"/>
    </location>
</feature>
<dbReference type="KEGG" id="slb:AWJ20_4611"/>
<proteinExistence type="inferred from homology"/>
<name>A0A167E5K1_9ASCO</name>
<evidence type="ECO:0000256" key="7">
    <source>
        <dbReference type="ARBA" id="ARBA00023157"/>
    </source>
</evidence>
<dbReference type="InterPro" id="IPR036026">
    <property type="entry name" value="Seven-hairpin_glycosidases"/>
</dbReference>
<evidence type="ECO:0000313" key="16">
    <source>
        <dbReference type="EMBL" id="ANB13668.1"/>
    </source>
</evidence>
<keyword evidence="13" id="KW-0326">Glycosidase</keyword>
<reference evidence="16 17" key="1">
    <citation type="submission" date="2016-02" db="EMBL/GenBank/DDBJ databases">
        <title>Complete genome sequence and transcriptome regulation of the pentose utilising yeast Sugiyamaella lignohabitans.</title>
        <authorList>
            <person name="Bellasio M."/>
            <person name="Peymann A."/>
            <person name="Valli M."/>
            <person name="Sipitzky M."/>
            <person name="Graf A."/>
            <person name="Sauer M."/>
            <person name="Marx H."/>
            <person name="Mattanovich D."/>
        </authorList>
    </citation>
    <scope>NUCLEOTIDE SEQUENCE [LARGE SCALE GENOMIC DNA]</scope>
    <source>
        <strain evidence="16 17">CBS 10342</strain>
    </source>
</reference>
<dbReference type="GO" id="GO:0016020">
    <property type="term" value="C:membrane"/>
    <property type="evidence" value="ECO:0007669"/>
    <property type="project" value="InterPro"/>
</dbReference>
<keyword evidence="17" id="KW-1185">Reference proteome</keyword>
<evidence type="ECO:0000256" key="10">
    <source>
        <dbReference type="PIRSR" id="PIRSR601382-1"/>
    </source>
</evidence>
<dbReference type="GeneID" id="30036763"/>
<comment type="catalytic activity">
    <reaction evidence="8">
        <text>N(4)-(alpha-D-Man-(1-&gt;2)-alpha-D-Man-(1-&gt;2)-alpha-D-Man-(1-&gt;3)-[alpha-D-Man-(1-&gt;3)-[alpha-D-Man-(1-&gt;2)-alpha-D-Man-(1-&gt;6)]-alpha-D-Man-(1-&gt;6)]-beta-D-Man-(1-&gt;4)-beta-D-GlcNAc-(1-&gt;4)-beta-D-GlcNAc)-L-asparaginyl-[protein] (N-glucan mannose isomer 8A1,2,3B1,3) + 3 H2O = N(4)-(alpha-D-Man-(1-&gt;3)-[alpha-D-Man-(1-&gt;3)-[alpha-D-Man-(1-&gt;6)]-alpha-D-Man-(1-&gt;6)]-beta-D-Man-(1-&gt;4)-beta-D-GlcNAc-(1-&gt;4)-beta-D-GlcNAc)-L-asparaginyl-[protein] (N-glucan mannose isomer 5A1,2) + 3 beta-D-mannose</text>
        <dbReference type="Rhea" id="RHEA:56028"/>
        <dbReference type="Rhea" id="RHEA-COMP:14358"/>
        <dbReference type="Rhea" id="RHEA-COMP:14367"/>
        <dbReference type="ChEBI" id="CHEBI:15377"/>
        <dbReference type="ChEBI" id="CHEBI:28563"/>
        <dbReference type="ChEBI" id="CHEBI:59087"/>
        <dbReference type="ChEBI" id="CHEBI:60628"/>
        <dbReference type="EC" id="3.2.1.113"/>
    </reaction>
</comment>
<dbReference type="InterPro" id="IPR012341">
    <property type="entry name" value="6hp_glycosidase-like_sf"/>
</dbReference>
<keyword evidence="6 11" id="KW-0106">Calcium</keyword>
<feature type="compositionally biased region" description="Basic and acidic residues" evidence="14">
    <location>
        <begin position="620"/>
        <end position="648"/>
    </location>
</feature>
<evidence type="ECO:0000256" key="3">
    <source>
        <dbReference type="ARBA" id="ARBA00007658"/>
    </source>
</evidence>
<evidence type="ECO:0000256" key="13">
    <source>
        <dbReference type="RuleBase" id="RU361193"/>
    </source>
</evidence>
<evidence type="ECO:0000256" key="11">
    <source>
        <dbReference type="PIRSR" id="PIRSR601382-2"/>
    </source>
</evidence>
<evidence type="ECO:0000256" key="15">
    <source>
        <dbReference type="SAM" id="Phobius"/>
    </source>
</evidence>
<keyword evidence="15" id="KW-1133">Transmembrane helix</keyword>
<dbReference type="Gene3D" id="1.50.10.10">
    <property type="match status" value="1"/>
</dbReference>
<dbReference type="PRINTS" id="PR00747">
    <property type="entry name" value="GLYHDRLASE47"/>
</dbReference>
<evidence type="ECO:0000256" key="14">
    <source>
        <dbReference type="SAM" id="MobiDB-lite"/>
    </source>
</evidence>
<keyword evidence="15" id="KW-0812">Transmembrane</keyword>
<feature type="transmembrane region" description="Helical" evidence="15">
    <location>
        <begin position="68"/>
        <end position="86"/>
    </location>
</feature>
<dbReference type="EMBL" id="CP014502">
    <property type="protein sequence ID" value="ANB13668.1"/>
    <property type="molecule type" value="Genomic_DNA"/>
</dbReference>
<evidence type="ECO:0000256" key="6">
    <source>
        <dbReference type="ARBA" id="ARBA00022837"/>
    </source>
</evidence>
<feature type="binding site" evidence="11">
    <location>
        <position position="577"/>
    </location>
    <ligand>
        <name>Ca(2+)</name>
        <dbReference type="ChEBI" id="CHEBI:29108"/>
    </ligand>
</feature>
<dbReference type="GO" id="GO:0005975">
    <property type="term" value="P:carbohydrate metabolic process"/>
    <property type="evidence" value="ECO:0007669"/>
    <property type="project" value="InterPro"/>
</dbReference>
<comment type="catalytic activity">
    <reaction evidence="9">
        <text>N(4)-(alpha-D-Man-(1-&gt;2)-alpha-D-Man-(1-&gt;2)-alpha-D-Man-(1-&gt;3)-[alpha-D-Man-(1-&gt;2)-alpha-D-Man-(1-&gt;3)-[alpha-D-Man-(1-&gt;2)-alpha-D-Man-(1-&gt;6)]-alpha-D-Man-(1-&gt;6)]-beta-D-Man-(1-&gt;4)-beta-D-GlcNAc-(1-&gt;4)-beta-D-GlcNAc)-L-asparaginyl-[protein] (N-glucan mannose isomer 9A1,2,3B1,2,3) + 4 H2O = N(4)-(alpha-D-Man-(1-&gt;3)-[alpha-D-Man-(1-&gt;3)-[alpha-D-Man-(1-&gt;6)]-alpha-D-Man-(1-&gt;6)]-beta-D-Man-(1-&gt;4)-beta-D-GlcNAc-(1-&gt;4)-beta-D-GlcNAc)-L-asparaginyl-[protein] (N-glucan mannose isomer 5A1,2) + 4 beta-D-mannose</text>
        <dbReference type="Rhea" id="RHEA:56008"/>
        <dbReference type="Rhea" id="RHEA-COMP:14356"/>
        <dbReference type="Rhea" id="RHEA-COMP:14367"/>
        <dbReference type="ChEBI" id="CHEBI:15377"/>
        <dbReference type="ChEBI" id="CHEBI:28563"/>
        <dbReference type="ChEBI" id="CHEBI:59087"/>
        <dbReference type="ChEBI" id="CHEBI:139493"/>
        <dbReference type="EC" id="3.2.1.113"/>
    </reaction>
</comment>
<dbReference type="PANTHER" id="PTHR11742:SF55">
    <property type="entry name" value="ENDOPLASMIC RETICULUM MANNOSYL-OLIGOSACCHARIDE 1,2-ALPHA-MANNOSIDASE"/>
    <property type="match status" value="1"/>
</dbReference>
<evidence type="ECO:0000313" key="17">
    <source>
        <dbReference type="Proteomes" id="UP000189580"/>
    </source>
</evidence>
<dbReference type="RefSeq" id="XP_018736145.1">
    <property type="nucleotide sequence ID" value="XM_018881693.1"/>
</dbReference>
<dbReference type="GO" id="GO:0005509">
    <property type="term" value="F:calcium ion binding"/>
    <property type="evidence" value="ECO:0007669"/>
    <property type="project" value="InterPro"/>
</dbReference>
<feature type="compositionally biased region" description="Basic and acidic residues" evidence="14">
    <location>
        <begin position="41"/>
        <end position="64"/>
    </location>
</feature>